<dbReference type="RefSeq" id="WP_109417462.1">
    <property type="nucleotide sequence ID" value="NZ_QEAS01000018.1"/>
</dbReference>
<name>A0A2U2PD21_9SPHI</name>
<dbReference type="Gene3D" id="1.20.1640.10">
    <property type="entry name" value="Multidrug efflux transporter AcrB transmembrane domain"/>
    <property type="match status" value="1"/>
</dbReference>
<dbReference type="InterPro" id="IPR027463">
    <property type="entry name" value="AcrB_DN_DC_subdom"/>
</dbReference>
<evidence type="ECO:0000256" key="1">
    <source>
        <dbReference type="SAM" id="Phobius"/>
    </source>
</evidence>
<keyword evidence="3" id="KW-1185">Reference proteome</keyword>
<dbReference type="GO" id="GO:0005886">
    <property type="term" value="C:plasma membrane"/>
    <property type="evidence" value="ECO:0007669"/>
    <property type="project" value="TreeGrafter"/>
</dbReference>
<keyword evidence="1" id="KW-1133">Transmembrane helix</keyword>
<sequence>MVEKLIAFSLRNRFLVLLFATGIFIYGIYSVNTSKIDAIPDLSENQVIVFTEWMGRSPQIIEDQVTYPLVTNLQGIPQVKYVRASSMFGMSFIYLIFDDNTDIYWARSRVLERLNSIGNVLPAGVVPSMGPDGTGVGHVLWYKLDAPGMDLGEQRALQDWYIKFALQNVPGVSEIASFGGFQKQYQIAVDPNKLSYYKLKVSDIMTAVNANNNEAGGRKFEMSDIGYIIKTTGYLQSVEQIENIAVRTANSIPVRVKDVATVQMAGESRLGIFDYNGEGEAVGGIVVLRYGENADQMIQRVKEKMKEVSKGLPDGVKFNIVYDRGELIEESISSIKHTLIEEMIVVSLIVIIFLFHWRSAVSIIIQIPVTIAASFIILNLFDISSNIMSLTGIALAIGVIVDNGIIMAENSYKHLAHRQAELNADQEGGQYVQ</sequence>
<feature type="transmembrane region" description="Helical" evidence="1">
    <location>
        <begin position="12"/>
        <end position="29"/>
    </location>
</feature>
<accession>A0A2U2PD21</accession>
<comment type="caution">
    <text evidence="2">The sequence shown here is derived from an EMBL/GenBank/DDBJ whole genome shotgun (WGS) entry which is preliminary data.</text>
</comment>
<dbReference type="Gene3D" id="3.30.2090.10">
    <property type="entry name" value="Multidrug efflux transporter AcrB TolC docking domain, DN and DC subdomains"/>
    <property type="match status" value="1"/>
</dbReference>
<dbReference type="Proteomes" id="UP000245647">
    <property type="component" value="Unassembled WGS sequence"/>
</dbReference>
<dbReference type="EMBL" id="QEAS01000018">
    <property type="protein sequence ID" value="PWG79019.1"/>
    <property type="molecule type" value="Genomic_DNA"/>
</dbReference>
<dbReference type="Gene3D" id="3.30.70.1320">
    <property type="entry name" value="Multidrug efflux transporter AcrB pore domain like"/>
    <property type="match status" value="1"/>
</dbReference>
<dbReference type="InterPro" id="IPR001036">
    <property type="entry name" value="Acrflvin-R"/>
</dbReference>
<protein>
    <submittedName>
        <fullName evidence="2">Metal transporter</fullName>
    </submittedName>
</protein>
<dbReference type="SUPFAM" id="SSF82693">
    <property type="entry name" value="Multidrug efflux transporter AcrB pore domain, PN1, PN2, PC1 and PC2 subdomains"/>
    <property type="match status" value="2"/>
</dbReference>
<dbReference type="OrthoDB" id="9760604at2"/>
<dbReference type="PANTHER" id="PTHR32063">
    <property type="match status" value="1"/>
</dbReference>
<keyword evidence="1" id="KW-0472">Membrane</keyword>
<organism evidence="2 3">
    <name type="scientific">Pararcticibacter amylolyticus</name>
    <dbReference type="NCBI Taxonomy" id="2173175"/>
    <lineage>
        <taxon>Bacteria</taxon>
        <taxon>Pseudomonadati</taxon>
        <taxon>Bacteroidota</taxon>
        <taxon>Sphingobacteriia</taxon>
        <taxon>Sphingobacteriales</taxon>
        <taxon>Sphingobacteriaceae</taxon>
        <taxon>Pararcticibacter</taxon>
    </lineage>
</organism>
<dbReference type="PANTHER" id="PTHR32063:SF19">
    <property type="entry name" value="CATION EFFLUX SYSTEM PROTEIN CUSA"/>
    <property type="match status" value="1"/>
</dbReference>
<gene>
    <name evidence="2" type="ORF">DDR33_19455</name>
</gene>
<evidence type="ECO:0000313" key="2">
    <source>
        <dbReference type="EMBL" id="PWG79019.1"/>
    </source>
</evidence>
<proteinExistence type="predicted"/>
<evidence type="ECO:0000313" key="3">
    <source>
        <dbReference type="Proteomes" id="UP000245647"/>
    </source>
</evidence>
<dbReference type="AlphaFoldDB" id="A0A2U2PD21"/>
<dbReference type="SUPFAM" id="SSF82866">
    <property type="entry name" value="Multidrug efflux transporter AcrB transmembrane domain"/>
    <property type="match status" value="1"/>
</dbReference>
<keyword evidence="1" id="KW-0812">Transmembrane</keyword>
<dbReference type="PRINTS" id="PR00702">
    <property type="entry name" value="ACRIFLAVINRP"/>
</dbReference>
<feature type="transmembrane region" description="Helical" evidence="1">
    <location>
        <begin position="387"/>
        <end position="408"/>
    </location>
</feature>
<dbReference type="Gene3D" id="3.30.70.1430">
    <property type="entry name" value="Multidrug efflux transporter AcrB pore domain"/>
    <property type="match status" value="1"/>
</dbReference>
<dbReference type="SUPFAM" id="SSF82714">
    <property type="entry name" value="Multidrug efflux transporter AcrB TolC docking domain, DN and DC subdomains"/>
    <property type="match status" value="1"/>
</dbReference>
<dbReference type="GO" id="GO:0042910">
    <property type="term" value="F:xenobiotic transmembrane transporter activity"/>
    <property type="evidence" value="ECO:0007669"/>
    <property type="project" value="TreeGrafter"/>
</dbReference>
<reference evidence="2 3" key="1">
    <citation type="submission" date="2018-04" db="EMBL/GenBank/DDBJ databases">
        <title>Pedobacter chongqingensis sp. nov., isolated from a rottenly hemp rope.</title>
        <authorList>
            <person name="Cai Y."/>
        </authorList>
    </citation>
    <scope>NUCLEOTIDE SEQUENCE [LARGE SCALE GENOMIC DNA]</scope>
    <source>
        <strain evidence="2 3">FJ4-8</strain>
    </source>
</reference>
<feature type="transmembrane region" description="Helical" evidence="1">
    <location>
        <begin position="363"/>
        <end position="381"/>
    </location>
</feature>
<dbReference type="Pfam" id="PF00873">
    <property type="entry name" value="ACR_tran"/>
    <property type="match status" value="1"/>
</dbReference>